<dbReference type="Proteomes" id="UP001055439">
    <property type="component" value="Chromosome 7"/>
</dbReference>
<dbReference type="SMART" id="SM00220">
    <property type="entry name" value="S_TKc"/>
    <property type="match status" value="1"/>
</dbReference>
<evidence type="ECO:0000256" key="9">
    <source>
        <dbReference type="ARBA" id="ARBA00022679"/>
    </source>
</evidence>
<feature type="region of interest" description="Disordered" evidence="23">
    <location>
        <begin position="420"/>
        <end position="445"/>
    </location>
</feature>
<reference evidence="26" key="1">
    <citation type="submission" date="2022-05" db="EMBL/GenBank/DDBJ databases">
        <title>The Musa troglodytarum L. genome provides insights into the mechanism of non-climacteric behaviour and enrichment of carotenoids.</title>
        <authorList>
            <person name="Wang J."/>
        </authorList>
    </citation>
    <scope>NUCLEOTIDE SEQUENCE</scope>
    <source>
        <tissue evidence="26">Leaf</tissue>
    </source>
</reference>
<dbReference type="Pfam" id="PF00069">
    <property type="entry name" value="Pkinase"/>
    <property type="match status" value="1"/>
</dbReference>
<dbReference type="PANTHER" id="PTHR22599">
    <property type="entry name" value="MPS ONE BINDER KINASE ACTIVATOR-LIKE MOB"/>
    <property type="match status" value="1"/>
</dbReference>
<dbReference type="Gene3D" id="1.20.140.30">
    <property type="entry name" value="MOB kinase activator"/>
    <property type="match status" value="1"/>
</dbReference>
<gene>
    <name evidence="26" type="ORF">MUK42_10474</name>
</gene>
<keyword evidence="8" id="KW-0597">Phosphoprotein</keyword>
<comment type="similarity">
    <text evidence="5">Belongs to the protein kinase superfamily. CMGC Ser/Thr protein kinase family. CDC2/CDKX subfamily.</text>
</comment>
<feature type="binding site" evidence="22">
    <location>
        <position position="78"/>
    </location>
    <ligand>
        <name>ATP</name>
        <dbReference type="ChEBI" id="CHEBI:30616"/>
    </ligand>
</feature>
<comment type="subcellular location">
    <subcellularLocation>
        <location evidence="3">Cell projection</location>
        <location evidence="3">Cilium</location>
    </subcellularLocation>
    <subcellularLocation>
        <location evidence="4">Cytoplasm</location>
        <location evidence="4">Cytoskeleton</location>
    </subcellularLocation>
    <subcellularLocation>
        <location evidence="2">Nucleus</location>
    </subcellularLocation>
</comment>
<comment type="catalytic activity">
    <reaction evidence="20">
        <text>L-seryl-[protein] + ATP = O-phospho-L-seryl-[protein] + ADP + H(+)</text>
        <dbReference type="Rhea" id="RHEA:17989"/>
        <dbReference type="Rhea" id="RHEA-COMP:9863"/>
        <dbReference type="Rhea" id="RHEA-COMP:11604"/>
        <dbReference type="ChEBI" id="CHEBI:15378"/>
        <dbReference type="ChEBI" id="CHEBI:29999"/>
        <dbReference type="ChEBI" id="CHEBI:30616"/>
        <dbReference type="ChEBI" id="CHEBI:83421"/>
        <dbReference type="ChEBI" id="CHEBI:456216"/>
        <dbReference type="EC" id="2.7.11.22"/>
    </reaction>
</comment>
<keyword evidence="11 22" id="KW-0547">Nucleotide-binding</keyword>
<dbReference type="EMBL" id="CP097509">
    <property type="protein sequence ID" value="URE16083.1"/>
    <property type="molecule type" value="Genomic_DNA"/>
</dbReference>
<keyword evidence="10" id="KW-0479">Metal-binding</keyword>
<evidence type="ECO:0000256" key="23">
    <source>
        <dbReference type="SAM" id="MobiDB-lite"/>
    </source>
</evidence>
<evidence type="ECO:0000256" key="2">
    <source>
        <dbReference type="ARBA" id="ARBA00004123"/>
    </source>
</evidence>
<dbReference type="PROSITE" id="PS00108">
    <property type="entry name" value="PROTEIN_KINASE_ST"/>
    <property type="match status" value="1"/>
</dbReference>
<dbReference type="InterPro" id="IPR000719">
    <property type="entry name" value="Prot_kinase_dom"/>
</dbReference>
<keyword evidence="12" id="KW-0418">Kinase</keyword>
<evidence type="ECO:0000256" key="17">
    <source>
        <dbReference type="ARBA" id="ARBA00023273"/>
    </source>
</evidence>
<accession>A0A9E7GRN6</accession>
<evidence type="ECO:0000256" key="16">
    <source>
        <dbReference type="ARBA" id="ARBA00023242"/>
    </source>
</evidence>
<sequence>MLSTAFGISILLQVVNAAEVIMILLHKDNSAGVVSTISDPTLSPFHPYRVATEVGDGTFGTVWQAINKQSGEVVAIKKMKIKYYSWEECLNLREVKSLRRLNHPKIIKLKEVIRENDTLYLVFEYMECNLYQLMKKRGKPFTEVEIRNWCFQIFQALAYMHQRGYFHRDLKPENILVTKNILKIADFGLAREVSSKPPFTEYVSTRWYRAPEVLLKSSVYDSAVDMWAMGAIIAELFTLCPLFPGSSEADEIYKICSIIGPPNRNSWAKGLQLADAIKFQFPQVLATVPLSLLIPSASQDAVNLISVSQISDKSAFKSGCSRRPTSVNVLQHSFFQPCFYIPPSPRLRLSVGAPKASPSVIMKGALESEAARRYSLEVLSNARMSSNLSFTNVNESSRTGVQRNIKMSVQRNIKMSHQENKNERFDTNDTKPYGHQPAARNTPGYSRRTCNVVEKLAHSTVSPNRDSHIAGKAPNLNPLPAGEPPALKSGIWHGRTTALLGRPNDIPAARCYHPRKCFVKAERCLELYSESHQNFRYPFICIYTLWVASRQKASEEETKSSIAGSDPVRSTMSLFGLGRNQRTFRPKKSAPSGSKGAQLRKHIDATLGSGNLREAVRLPPGEDLNEWLAVNTVDFFNQVNLLYGTLAEFCTPENCPTMTAGPKYEYRWADGVQIKKPIEVSAPKYVEYLMEWIEVQLDDESIFPQKLGTPFPPNFKEVVKTIFKRLFRVYAHIYHSHFQKIVSLKEEAHLNTCFKHFILFTYEFGLIDKKELAPLQELIESIIVPY</sequence>
<dbReference type="SMART" id="SM01388">
    <property type="entry name" value="Mob1_phocein"/>
    <property type="match status" value="1"/>
</dbReference>
<dbReference type="InterPro" id="IPR005301">
    <property type="entry name" value="MOB_kinase_act_fam"/>
</dbReference>
<evidence type="ECO:0000256" key="6">
    <source>
        <dbReference type="ARBA" id="ARBA00022490"/>
    </source>
</evidence>
<feature type="chain" id="PRO_5039460178" description="Protein kinase domain-containing protein" evidence="24">
    <location>
        <begin position="18"/>
        <end position="786"/>
    </location>
</feature>
<evidence type="ECO:0000313" key="27">
    <source>
        <dbReference type="Proteomes" id="UP001055439"/>
    </source>
</evidence>
<feature type="compositionally biased region" description="Basic and acidic residues" evidence="23">
    <location>
        <begin position="420"/>
        <end position="429"/>
    </location>
</feature>
<evidence type="ECO:0000256" key="13">
    <source>
        <dbReference type="ARBA" id="ARBA00022840"/>
    </source>
</evidence>
<evidence type="ECO:0000256" key="18">
    <source>
        <dbReference type="ARBA" id="ARBA00047811"/>
    </source>
</evidence>
<dbReference type="GO" id="GO:0046872">
    <property type="term" value="F:metal ion binding"/>
    <property type="evidence" value="ECO:0007669"/>
    <property type="project" value="UniProtKB-KW"/>
</dbReference>
<dbReference type="SUPFAM" id="SSF56112">
    <property type="entry name" value="Protein kinase-like (PK-like)"/>
    <property type="match status" value="1"/>
</dbReference>
<dbReference type="AlphaFoldDB" id="A0A9E7GRN6"/>
<organism evidence="26 27">
    <name type="scientific">Musa troglodytarum</name>
    <name type="common">fe'i banana</name>
    <dbReference type="NCBI Taxonomy" id="320322"/>
    <lineage>
        <taxon>Eukaryota</taxon>
        <taxon>Viridiplantae</taxon>
        <taxon>Streptophyta</taxon>
        <taxon>Embryophyta</taxon>
        <taxon>Tracheophyta</taxon>
        <taxon>Spermatophyta</taxon>
        <taxon>Magnoliopsida</taxon>
        <taxon>Liliopsida</taxon>
        <taxon>Zingiberales</taxon>
        <taxon>Musaceae</taxon>
        <taxon>Musa</taxon>
    </lineage>
</organism>
<keyword evidence="7" id="KW-0723">Serine/threonine-protein kinase</keyword>
<keyword evidence="15" id="KW-0206">Cytoskeleton</keyword>
<keyword evidence="27" id="KW-1185">Reference proteome</keyword>
<dbReference type="InterPro" id="IPR036703">
    <property type="entry name" value="MOB_kinase_act_sf"/>
</dbReference>
<evidence type="ECO:0000256" key="12">
    <source>
        <dbReference type="ARBA" id="ARBA00022777"/>
    </source>
</evidence>
<keyword evidence="24" id="KW-0732">Signal</keyword>
<keyword evidence="9" id="KW-0808">Transferase</keyword>
<protein>
    <recommendedName>
        <fullName evidence="25">Protein kinase domain-containing protein</fullName>
    </recommendedName>
</protein>
<feature type="domain" description="Protein kinase" evidence="25">
    <location>
        <begin position="48"/>
        <end position="335"/>
    </location>
</feature>
<dbReference type="InterPro" id="IPR017441">
    <property type="entry name" value="Protein_kinase_ATP_BS"/>
</dbReference>
<dbReference type="Pfam" id="PF03637">
    <property type="entry name" value="Mob1_phocein"/>
    <property type="match status" value="1"/>
</dbReference>
<dbReference type="GO" id="GO:0005524">
    <property type="term" value="F:ATP binding"/>
    <property type="evidence" value="ECO:0007669"/>
    <property type="project" value="UniProtKB-UniRule"/>
</dbReference>
<dbReference type="GO" id="GO:0004693">
    <property type="term" value="F:cyclin-dependent protein serine/threonine kinase activity"/>
    <property type="evidence" value="ECO:0007669"/>
    <property type="project" value="UniProtKB-EC"/>
</dbReference>
<comment type="cofactor">
    <cofactor evidence="1">
        <name>Mg(2+)</name>
        <dbReference type="ChEBI" id="CHEBI:18420"/>
    </cofactor>
</comment>
<keyword evidence="17" id="KW-0966">Cell projection</keyword>
<evidence type="ECO:0000256" key="24">
    <source>
        <dbReference type="SAM" id="SignalP"/>
    </source>
</evidence>
<evidence type="ECO:0000256" key="1">
    <source>
        <dbReference type="ARBA" id="ARBA00001946"/>
    </source>
</evidence>
<dbReference type="InterPro" id="IPR008271">
    <property type="entry name" value="Ser/Thr_kinase_AS"/>
</dbReference>
<evidence type="ECO:0000256" key="4">
    <source>
        <dbReference type="ARBA" id="ARBA00004245"/>
    </source>
</evidence>
<evidence type="ECO:0000256" key="8">
    <source>
        <dbReference type="ARBA" id="ARBA00022553"/>
    </source>
</evidence>
<evidence type="ECO:0000256" key="3">
    <source>
        <dbReference type="ARBA" id="ARBA00004138"/>
    </source>
</evidence>
<evidence type="ECO:0000256" key="14">
    <source>
        <dbReference type="ARBA" id="ARBA00022842"/>
    </source>
</evidence>
<dbReference type="OrthoDB" id="2158884at2759"/>
<dbReference type="Gene3D" id="3.30.200.20">
    <property type="entry name" value="Phosphorylase Kinase, domain 1"/>
    <property type="match status" value="1"/>
</dbReference>
<evidence type="ECO:0000256" key="11">
    <source>
        <dbReference type="ARBA" id="ARBA00022741"/>
    </source>
</evidence>
<evidence type="ECO:0000256" key="10">
    <source>
        <dbReference type="ARBA" id="ARBA00022723"/>
    </source>
</evidence>
<dbReference type="PROSITE" id="PS50011">
    <property type="entry name" value="PROTEIN_KINASE_DOM"/>
    <property type="match status" value="1"/>
</dbReference>
<evidence type="ECO:0000256" key="19">
    <source>
        <dbReference type="ARBA" id="ARBA00047899"/>
    </source>
</evidence>
<evidence type="ECO:0000256" key="20">
    <source>
        <dbReference type="ARBA" id="ARBA00048367"/>
    </source>
</evidence>
<comment type="catalytic activity">
    <reaction evidence="21">
        <text>L-seryl-[protein] + ATP = O-phospho-L-seryl-[protein] + ADP + H(+)</text>
        <dbReference type="Rhea" id="RHEA:17989"/>
        <dbReference type="Rhea" id="RHEA-COMP:9863"/>
        <dbReference type="Rhea" id="RHEA-COMP:11604"/>
        <dbReference type="ChEBI" id="CHEBI:15378"/>
        <dbReference type="ChEBI" id="CHEBI:29999"/>
        <dbReference type="ChEBI" id="CHEBI:30616"/>
        <dbReference type="ChEBI" id="CHEBI:83421"/>
        <dbReference type="ChEBI" id="CHEBI:456216"/>
        <dbReference type="EC" id="2.7.11.1"/>
    </reaction>
</comment>
<evidence type="ECO:0000313" key="26">
    <source>
        <dbReference type="EMBL" id="URE16083.1"/>
    </source>
</evidence>
<dbReference type="FunFam" id="3.30.200.20:FF:000071">
    <property type="entry name" value="serine/threonine-protein kinase MAK isoform X1"/>
    <property type="match status" value="1"/>
</dbReference>
<dbReference type="FunFam" id="1.20.140.30:FF:000001">
    <property type="entry name" value="MOB kinase activator 1A"/>
    <property type="match status" value="1"/>
</dbReference>
<keyword evidence="6" id="KW-0963">Cytoplasm</keyword>
<evidence type="ECO:0000256" key="15">
    <source>
        <dbReference type="ARBA" id="ARBA00023212"/>
    </source>
</evidence>
<dbReference type="GO" id="GO:0005856">
    <property type="term" value="C:cytoskeleton"/>
    <property type="evidence" value="ECO:0007669"/>
    <property type="project" value="UniProtKB-SubCell"/>
</dbReference>
<keyword evidence="13 22" id="KW-0067">ATP-binding</keyword>
<dbReference type="Gene3D" id="1.10.510.10">
    <property type="entry name" value="Transferase(Phosphotransferase) domain 1"/>
    <property type="match status" value="1"/>
</dbReference>
<dbReference type="GO" id="GO:0005634">
    <property type="term" value="C:nucleus"/>
    <property type="evidence" value="ECO:0007669"/>
    <property type="project" value="UniProtKB-SubCell"/>
</dbReference>
<name>A0A9E7GRN6_9LILI</name>
<evidence type="ECO:0000256" key="7">
    <source>
        <dbReference type="ARBA" id="ARBA00022527"/>
    </source>
</evidence>
<dbReference type="PROSITE" id="PS00107">
    <property type="entry name" value="PROTEIN_KINASE_ATP"/>
    <property type="match status" value="1"/>
</dbReference>
<proteinExistence type="inferred from homology"/>
<keyword evidence="16" id="KW-0539">Nucleus</keyword>
<evidence type="ECO:0000259" key="25">
    <source>
        <dbReference type="PROSITE" id="PS50011"/>
    </source>
</evidence>
<dbReference type="InterPro" id="IPR011009">
    <property type="entry name" value="Kinase-like_dom_sf"/>
</dbReference>
<dbReference type="CDD" id="cd07830">
    <property type="entry name" value="STKc_MAK_like"/>
    <property type="match status" value="1"/>
</dbReference>
<evidence type="ECO:0000256" key="22">
    <source>
        <dbReference type="PROSITE-ProRule" id="PRU10141"/>
    </source>
</evidence>
<dbReference type="SUPFAM" id="SSF101152">
    <property type="entry name" value="Mob1/phocein"/>
    <property type="match status" value="1"/>
</dbReference>
<comment type="catalytic activity">
    <reaction evidence="18">
        <text>L-threonyl-[protein] + ATP = O-phospho-L-threonyl-[protein] + ADP + H(+)</text>
        <dbReference type="Rhea" id="RHEA:46608"/>
        <dbReference type="Rhea" id="RHEA-COMP:11060"/>
        <dbReference type="Rhea" id="RHEA-COMP:11605"/>
        <dbReference type="ChEBI" id="CHEBI:15378"/>
        <dbReference type="ChEBI" id="CHEBI:30013"/>
        <dbReference type="ChEBI" id="CHEBI:30616"/>
        <dbReference type="ChEBI" id="CHEBI:61977"/>
        <dbReference type="ChEBI" id="CHEBI:456216"/>
        <dbReference type="EC" id="2.7.11.22"/>
    </reaction>
</comment>
<dbReference type="FunFam" id="1.10.510.10:FF:000104">
    <property type="entry name" value="serine/threonine-protein kinase MAK isoform X1"/>
    <property type="match status" value="1"/>
</dbReference>
<evidence type="ECO:0000256" key="5">
    <source>
        <dbReference type="ARBA" id="ARBA00006485"/>
    </source>
</evidence>
<comment type="catalytic activity">
    <reaction evidence="19">
        <text>L-threonyl-[protein] + ATP = O-phospho-L-threonyl-[protein] + ADP + H(+)</text>
        <dbReference type="Rhea" id="RHEA:46608"/>
        <dbReference type="Rhea" id="RHEA-COMP:11060"/>
        <dbReference type="Rhea" id="RHEA-COMP:11605"/>
        <dbReference type="ChEBI" id="CHEBI:15378"/>
        <dbReference type="ChEBI" id="CHEBI:30013"/>
        <dbReference type="ChEBI" id="CHEBI:30616"/>
        <dbReference type="ChEBI" id="CHEBI:61977"/>
        <dbReference type="ChEBI" id="CHEBI:456216"/>
        <dbReference type="EC" id="2.7.11.1"/>
    </reaction>
</comment>
<feature type="signal peptide" evidence="24">
    <location>
        <begin position="1"/>
        <end position="17"/>
    </location>
</feature>
<evidence type="ECO:0000256" key="21">
    <source>
        <dbReference type="ARBA" id="ARBA00048679"/>
    </source>
</evidence>
<keyword evidence="14" id="KW-0460">Magnesium</keyword>